<evidence type="ECO:0000313" key="1">
    <source>
        <dbReference type="EMBL" id="JAE32087.1"/>
    </source>
</evidence>
<organism evidence="1">
    <name type="scientific">Arundo donax</name>
    <name type="common">Giant reed</name>
    <name type="synonym">Donax arundinaceus</name>
    <dbReference type="NCBI Taxonomy" id="35708"/>
    <lineage>
        <taxon>Eukaryota</taxon>
        <taxon>Viridiplantae</taxon>
        <taxon>Streptophyta</taxon>
        <taxon>Embryophyta</taxon>
        <taxon>Tracheophyta</taxon>
        <taxon>Spermatophyta</taxon>
        <taxon>Magnoliopsida</taxon>
        <taxon>Liliopsida</taxon>
        <taxon>Poales</taxon>
        <taxon>Poaceae</taxon>
        <taxon>PACMAD clade</taxon>
        <taxon>Arundinoideae</taxon>
        <taxon>Arundineae</taxon>
        <taxon>Arundo</taxon>
    </lineage>
</organism>
<sequence>MNQLSEMRLRTDNTFCKHMKLNFPCSRKCFKILKLNSGLCRPNFKMT</sequence>
<dbReference type="AlphaFoldDB" id="A0A0A9H5R3"/>
<reference evidence="1" key="1">
    <citation type="submission" date="2014-09" db="EMBL/GenBank/DDBJ databases">
        <authorList>
            <person name="Magalhaes I.L.F."/>
            <person name="Oliveira U."/>
            <person name="Santos F.R."/>
            <person name="Vidigal T.H.D.A."/>
            <person name="Brescovit A.D."/>
            <person name="Santos A.J."/>
        </authorList>
    </citation>
    <scope>NUCLEOTIDE SEQUENCE</scope>
    <source>
        <tissue evidence="1">Shoot tissue taken approximately 20 cm above the soil surface</tissue>
    </source>
</reference>
<dbReference type="EMBL" id="GBRH01165809">
    <property type="protein sequence ID" value="JAE32087.1"/>
    <property type="molecule type" value="Transcribed_RNA"/>
</dbReference>
<accession>A0A0A9H5R3</accession>
<name>A0A0A9H5R3_ARUDO</name>
<protein>
    <submittedName>
        <fullName evidence="1">Uncharacterized protein</fullName>
    </submittedName>
</protein>
<reference evidence="1" key="2">
    <citation type="journal article" date="2015" name="Data Brief">
        <title>Shoot transcriptome of the giant reed, Arundo donax.</title>
        <authorList>
            <person name="Barrero R.A."/>
            <person name="Guerrero F.D."/>
            <person name="Moolhuijzen P."/>
            <person name="Goolsby J.A."/>
            <person name="Tidwell J."/>
            <person name="Bellgard S.E."/>
            <person name="Bellgard M.I."/>
        </authorList>
    </citation>
    <scope>NUCLEOTIDE SEQUENCE</scope>
    <source>
        <tissue evidence="1">Shoot tissue taken approximately 20 cm above the soil surface</tissue>
    </source>
</reference>
<proteinExistence type="predicted"/>